<evidence type="ECO:0000256" key="1">
    <source>
        <dbReference type="SAM" id="MobiDB-lite"/>
    </source>
</evidence>
<dbReference type="EMBL" id="JBFOLK010000448">
    <property type="protein sequence ID" value="KAL2454190.1"/>
    <property type="molecule type" value="Genomic_DNA"/>
</dbReference>
<protein>
    <submittedName>
        <fullName evidence="2">Uncharacterized protein</fullName>
    </submittedName>
</protein>
<accession>A0ABD1NRF9</accession>
<evidence type="ECO:0000313" key="3">
    <source>
        <dbReference type="Proteomes" id="UP001604336"/>
    </source>
</evidence>
<dbReference type="AlphaFoldDB" id="A0ABD1NRF9"/>
<dbReference type="Proteomes" id="UP001604336">
    <property type="component" value="Unassembled WGS sequence"/>
</dbReference>
<keyword evidence="3" id="KW-1185">Reference proteome</keyword>
<organism evidence="2 3">
    <name type="scientific">Abeliophyllum distichum</name>
    <dbReference type="NCBI Taxonomy" id="126358"/>
    <lineage>
        <taxon>Eukaryota</taxon>
        <taxon>Viridiplantae</taxon>
        <taxon>Streptophyta</taxon>
        <taxon>Embryophyta</taxon>
        <taxon>Tracheophyta</taxon>
        <taxon>Spermatophyta</taxon>
        <taxon>Magnoliopsida</taxon>
        <taxon>eudicotyledons</taxon>
        <taxon>Gunneridae</taxon>
        <taxon>Pentapetalae</taxon>
        <taxon>asterids</taxon>
        <taxon>lamiids</taxon>
        <taxon>Lamiales</taxon>
        <taxon>Oleaceae</taxon>
        <taxon>Forsythieae</taxon>
        <taxon>Abeliophyllum</taxon>
    </lineage>
</organism>
<feature type="region of interest" description="Disordered" evidence="1">
    <location>
        <begin position="50"/>
        <end position="98"/>
    </location>
</feature>
<proteinExistence type="predicted"/>
<evidence type="ECO:0000313" key="2">
    <source>
        <dbReference type="EMBL" id="KAL2454190.1"/>
    </source>
</evidence>
<comment type="caution">
    <text evidence="2">The sequence shown here is derived from an EMBL/GenBank/DDBJ whole genome shotgun (WGS) entry which is preliminary data.</text>
</comment>
<reference evidence="3" key="1">
    <citation type="submission" date="2024-07" db="EMBL/GenBank/DDBJ databases">
        <title>Two chromosome-level genome assemblies of Korean endemic species Abeliophyllum distichum and Forsythia ovata (Oleaceae).</title>
        <authorList>
            <person name="Jang H."/>
        </authorList>
    </citation>
    <scope>NUCLEOTIDE SEQUENCE [LARGE SCALE GENOMIC DNA]</scope>
</reference>
<gene>
    <name evidence="2" type="ORF">Adt_48309</name>
</gene>
<sequence length="127" mass="13794">MNVVIVDSSSEELLPMTISRAEISFDPLGSIESLGEPETREVNSYRHLDHSQTPDFAIAGTSTPPLTRAPPSQTSPPTLPSPSHHAGPSCNLKRPTDKINDDIRVMTGCLDWDVIDASKNKSLESLE</sequence>
<name>A0ABD1NRF9_9LAMI</name>